<comment type="caution">
    <text evidence="1">The sequence shown here is derived from an EMBL/GenBank/DDBJ whole genome shotgun (WGS) entry which is preliminary data.</text>
</comment>
<name>A0A9N7VNM5_PLEPL</name>
<sequence length="258" mass="28924">MRGEERREKERRGKAMRSFNCFPFDCSGTANEVMWCRETGERHRWGSQGAVGDRRSEVWKVATGDGGGRIQTPVLDLLFKTQALGMRRPPPKSVKSCSHRVQLRALLLSSTKNNMYLDNTDHLDSCRAEERELGRTAEVSPLPVCPSCPPPTPSLSFLMHIFETNPVSNCTATHHLPATPPPALWSGAYQDPVREGADYAGSCQPSQSLEVGEMKEGCERREGGAGKGNRWMDGNPFMRRDEMLEHHHLRAVKQPPVW</sequence>
<dbReference type="AlphaFoldDB" id="A0A9N7VNM5"/>
<proteinExistence type="predicted"/>
<evidence type="ECO:0000313" key="1">
    <source>
        <dbReference type="EMBL" id="CAB1452975.1"/>
    </source>
</evidence>
<keyword evidence="2" id="KW-1185">Reference proteome</keyword>
<evidence type="ECO:0000313" key="2">
    <source>
        <dbReference type="Proteomes" id="UP001153269"/>
    </source>
</evidence>
<organism evidence="1 2">
    <name type="scientific">Pleuronectes platessa</name>
    <name type="common">European plaice</name>
    <dbReference type="NCBI Taxonomy" id="8262"/>
    <lineage>
        <taxon>Eukaryota</taxon>
        <taxon>Metazoa</taxon>
        <taxon>Chordata</taxon>
        <taxon>Craniata</taxon>
        <taxon>Vertebrata</taxon>
        <taxon>Euteleostomi</taxon>
        <taxon>Actinopterygii</taxon>
        <taxon>Neopterygii</taxon>
        <taxon>Teleostei</taxon>
        <taxon>Neoteleostei</taxon>
        <taxon>Acanthomorphata</taxon>
        <taxon>Carangaria</taxon>
        <taxon>Pleuronectiformes</taxon>
        <taxon>Pleuronectoidei</taxon>
        <taxon>Pleuronectidae</taxon>
        <taxon>Pleuronectes</taxon>
    </lineage>
</organism>
<reference evidence="1" key="1">
    <citation type="submission" date="2020-03" db="EMBL/GenBank/DDBJ databases">
        <authorList>
            <person name="Weist P."/>
        </authorList>
    </citation>
    <scope>NUCLEOTIDE SEQUENCE</scope>
</reference>
<accession>A0A9N7VNM5</accession>
<dbReference type="Proteomes" id="UP001153269">
    <property type="component" value="Unassembled WGS sequence"/>
</dbReference>
<protein>
    <submittedName>
        <fullName evidence="1">Uncharacterized protein</fullName>
    </submittedName>
</protein>
<gene>
    <name evidence="1" type="ORF">PLEPLA_LOCUS40725</name>
</gene>
<dbReference type="EMBL" id="CADEAL010004150">
    <property type="protein sequence ID" value="CAB1452975.1"/>
    <property type="molecule type" value="Genomic_DNA"/>
</dbReference>